<sequence>EWPEEQEVGVRALYRVRTGSIMKDAAEELSFARVLSQRVDELEKLFKDREQFLELVSRKLSLVPGAEEVTMVTWEELEQAITDGWRASQAAGVQWCDLGSLQPSPPGLKQSSCLSLPGSWDYSQKDHTS</sequence>
<feature type="non-terminal residue" evidence="2">
    <location>
        <position position="1"/>
    </location>
</feature>
<comment type="caution">
    <text evidence="2">The sequence shown here is derived from an EMBL/GenBank/DDBJ whole genome shotgun (WGS) entry which is preliminary data.</text>
</comment>
<dbReference type="AlphaFoldDB" id="A0A2J8Y187"/>
<dbReference type="PANTHER" id="PTHR46254">
    <property type="entry name" value="PROTEIN GVQW1-RELATED"/>
    <property type="match status" value="1"/>
</dbReference>
<reference evidence="2" key="1">
    <citation type="submission" date="2017-12" db="EMBL/GenBank/DDBJ databases">
        <title>High-resolution comparative analysis of great ape genomes.</title>
        <authorList>
            <person name="Pollen A."/>
            <person name="Hastie A."/>
            <person name="Hormozdiari F."/>
            <person name="Dougherty M."/>
            <person name="Liu R."/>
            <person name="Chaisson M."/>
            <person name="Hoppe E."/>
            <person name="Hill C."/>
            <person name="Pang A."/>
            <person name="Hillier L."/>
            <person name="Baker C."/>
            <person name="Armstrong J."/>
            <person name="Shendure J."/>
            <person name="Paten B."/>
            <person name="Wilson R."/>
            <person name="Chao H."/>
            <person name="Schneider V."/>
            <person name="Ventura M."/>
            <person name="Kronenberg Z."/>
            <person name="Murali S."/>
            <person name="Gordon D."/>
            <person name="Cantsilieris S."/>
            <person name="Munson K."/>
            <person name="Nelson B."/>
            <person name="Raja A."/>
            <person name="Underwood J."/>
            <person name="Diekhans M."/>
            <person name="Fiddes I."/>
            <person name="Haussler D."/>
            <person name="Eichler E."/>
        </authorList>
    </citation>
    <scope>NUCLEOTIDE SEQUENCE [LARGE SCALE GENOMIC DNA]</scope>
    <source>
        <strain evidence="2">Susie</strain>
    </source>
</reference>
<gene>
    <name evidence="2" type="ORF">CR201_G0021424</name>
</gene>
<organism evidence="2">
    <name type="scientific">Pongo abelii</name>
    <name type="common">Sumatran orangutan</name>
    <name type="synonym">Pongo pygmaeus abelii</name>
    <dbReference type="NCBI Taxonomy" id="9601"/>
    <lineage>
        <taxon>Eukaryota</taxon>
        <taxon>Metazoa</taxon>
        <taxon>Chordata</taxon>
        <taxon>Craniata</taxon>
        <taxon>Vertebrata</taxon>
        <taxon>Euteleostomi</taxon>
        <taxon>Mammalia</taxon>
        <taxon>Eutheria</taxon>
        <taxon>Euarchontoglires</taxon>
        <taxon>Primates</taxon>
        <taxon>Haplorrhini</taxon>
        <taxon>Catarrhini</taxon>
        <taxon>Hominidae</taxon>
        <taxon>Pongo</taxon>
    </lineage>
</organism>
<evidence type="ECO:0000256" key="1">
    <source>
        <dbReference type="SAM" id="MobiDB-lite"/>
    </source>
</evidence>
<protein>
    <submittedName>
        <fullName evidence="2">QRICH2 isoform 4</fullName>
    </submittedName>
</protein>
<evidence type="ECO:0000313" key="2">
    <source>
        <dbReference type="EMBL" id="PNJ88037.1"/>
    </source>
</evidence>
<dbReference type="EMBL" id="NDHI03003284">
    <property type="protein sequence ID" value="PNJ88037.1"/>
    <property type="molecule type" value="Genomic_DNA"/>
</dbReference>
<proteinExistence type="predicted"/>
<name>A0A2J8Y187_PONAB</name>
<accession>A0A2J8Y187</accession>
<feature type="region of interest" description="Disordered" evidence="1">
    <location>
        <begin position="104"/>
        <end position="129"/>
    </location>
</feature>